<dbReference type="InterPro" id="IPR016186">
    <property type="entry name" value="C-type_lectin-like/link_sf"/>
</dbReference>
<evidence type="ECO:0000313" key="1">
    <source>
        <dbReference type="EMBL" id="KAK7475968.1"/>
    </source>
</evidence>
<sequence length="217" mass="24776">MNTWVGVAVPAGHVVFVSMNFLDVSCEDSVSLYKGGNSTSGGTIVWQKCHVFLPRPVLLDTSEFHVHFRSSKYTVRGKGFRLLFTFHKRSEALRELERGKWNCSVTHWADFKQHFPCNLRQDCVNGEDEAECPYSQKCGLGRVWTINRCYIYVIPDKQPLTWGEAATLCLLQDKNAQLASLTTYREMRDVRRALANRTMDRVFVGLTSASAWDMPLM</sequence>
<dbReference type="Gene3D" id="3.10.100.10">
    <property type="entry name" value="Mannose-Binding Protein A, subunit A"/>
    <property type="match status" value="1"/>
</dbReference>
<dbReference type="AlphaFoldDB" id="A0ABD0JMH1"/>
<gene>
    <name evidence="1" type="ORF">BaRGS_00032787</name>
</gene>
<dbReference type="CDD" id="cd00037">
    <property type="entry name" value="CLECT"/>
    <property type="match status" value="1"/>
</dbReference>
<evidence type="ECO:0008006" key="3">
    <source>
        <dbReference type="Google" id="ProtNLM"/>
    </source>
</evidence>
<dbReference type="SUPFAM" id="SSF49854">
    <property type="entry name" value="Spermadhesin, CUB domain"/>
    <property type="match status" value="1"/>
</dbReference>
<dbReference type="SUPFAM" id="SSF56436">
    <property type="entry name" value="C-type lectin-like"/>
    <property type="match status" value="1"/>
</dbReference>
<keyword evidence="2" id="KW-1185">Reference proteome</keyword>
<dbReference type="EMBL" id="JACVVK020000389">
    <property type="protein sequence ID" value="KAK7475968.1"/>
    <property type="molecule type" value="Genomic_DNA"/>
</dbReference>
<organism evidence="1 2">
    <name type="scientific">Batillaria attramentaria</name>
    <dbReference type="NCBI Taxonomy" id="370345"/>
    <lineage>
        <taxon>Eukaryota</taxon>
        <taxon>Metazoa</taxon>
        <taxon>Spiralia</taxon>
        <taxon>Lophotrochozoa</taxon>
        <taxon>Mollusca</taxon>
        <taxon>Gastropoda</taxon>
        <taxon>Caenogastropoda</taxon>
        <taxon>Sorbeoconcha</taxon>
        <taxon>Cerithioidea</taxon>
        <taxon>Batillariidae</taxon>
        <taxon>Batillaria</taxon>
    </lineage>
</organism>
<evidence type="ECO:0000313" key="2">
    <source>
        <dbReference type="Proteomes" id="UP001519460"/>
    </source>
</evidence>
<dbReference type="Gene3D" id="2.60.120.290">
    <property type="entry name" value="Spermadhesin, CUB domain"/>
    <property type="match status" value="1"/>
</dbReference>
<dbReference type="InterPro" id="IPR016187">
    <property type="entry name" value="CTDL_fold"/>
</dbReference>
<protein>
    <recommendedName>
        <fullName evidence="3">C-type lectin domain-containing protein</fullName>
    </recommendedName>
</protein>
<proteinExistence type="predicted"/>
<comment type="caution">
    <text evidence="1">The sequence shown here is derived from an EMBL/GenBank/DDBJ whole genome shotgun (WGS) entry which is preliminary data.</text>
</comment>
<dbReference type="Proteomes" id="UP001519460">
    <property type="component" value="Unassembled WGS sequence"/>
</dbReference>
<name>A0ABD0JMH1_9CAEN</name>
<reference evidence="1 2" key="1">
    <citation type="journal article" date="2023" name="Sci. Data">
        <title>Genome assembly of the Korean intertidal mud-creeper Batillaria attramentaria.</title>
        <authorList>
            <person name="Patra A.K."/>
            <person name="Ho P.T."/>
            <person name="Jun S."/>
            <person name="Lee S.J."/>
            <person name="Kim Y."/>
            <person name="Won Y.J."/>
        </authorList>
    </citation>
    <scope>NUCLEOTIDE SEQUENCE [LARGE SCALE GENOMIC DNA]</scope>
    <source>
        <strain evidence="1">Wonlab-2016</strain>
    </source>
</reference>
<dbReference type="InterPro" id="IPR035914">
    <property type="entry name" value="Sperma_CUB_dom_sf"/>
</dbReference>
<accession>A0ABD0JMH1</accession>